<dbReference type="InterPro" id="IPR009459">
    <property type="entry name" value="MucBP_dom"/>
</dbReference>
<gene>
    <name evidence="5" type="ORF">IV54_GL000458</name>
</gene>
<evidence type="ECO:0008006" key="7">
    <source>
        <dbReference type="Google" id="ProtNLM"/>
    </source>
</evidence>
<dbReference type="PATRIC" id="fig|616990.3.peg.493"/>
<dbReference type="OrthoDB" id="2328848at2"/>
<reference evidence="5 6" key="1">
    <citation type="journal article" date="2015" name="Genome Announc.">
        <title>Expanding the biotechnology potential of lactobacilli through comparative genomics of 213 strains and associated genera.</title>
        <authorList>
            <person name="Sun Z."/>
            <person name="Harris H.M."/>
            <person name="McCann A."/>
            <person name="Guo C."/>
            <person name="Argimon S."/>
            <person name="Zhang W."/>
            <person name="Yang X."/>
            <person name="Jeffery I.B."/>
            <person name="Cooney J.C."/>
            <person name="Kagawa T.F."/>
            <person name="Liu W."/>
            <person name="Song Y."/>
            <person name="Salvetti E."/>
            <person name="Wrobel A."/>
            <person name="Rasinkangas P."/>
            <person name="Parkhill J."/>
            <person name="Rea M.C."/>
            <person name="O'Sullivan O."/>
            <person name="Ritari J."/>
            <person name="Douillard F.P."/>
            <person name="Paul Ross R."/>
            <person name="Yang R."/>
            <person name="Briner A.E."/>
            <person name="Felis G.E."/>
            <person name="de Vos W.M."/>
            <person name="Barrangou R."/>
            <person name="Klaenhammer T.R."/>
            <person name="Caufield P.W."/>
            <person name="Cui Y."/>
            <person name="Zhang H."/>
            <person name="O'Toole P.W."/>
        </authorList>
    </citation>
    <scope>NUCLEOTIDE SEQUENCE [LARGE SCALE GENOMIC DNA]</scope>
    <source>
        <strain evidence="5 6">DSM 22467</strain>
    </source>
</reference>
<protein>
    <recommendedName>
        <fullName evidence="7">BspA family leucine-rich repeat surface protein</fullName>
    </recommendedName>
</protein>
<name>A0A0R2M419_9LACO</name>
<evidence type="ECO:0000259" key="3">
    <source>
        <dbReference type="Pfam" id="PF06458"/>
    </source>
</evidence>
<feature type="domain" description="DUF5776" evidence="4">
    <location>
        <begin position="542"/>
        <end position="608"/>
    </location>
</feature>
<dbReference type="RefSeq" id="WP_057877507.1">
    <property type="nucleotide sequence ID" value="NZ_JQCA01000016.1"/>
</dbReference>
<dbReference type="EMBL" id="JQCA01000016">
    <property type="protein sequence ID" value="KRO05066.1"/>
    <property type="molecule type" value="Genomic_DNA"/>
</dbReference>
<evidence type="ECO:0000259" key="4">
    <source>
        <dbReference type="Pfam" id="PF19087"/>
    </source>
</evidence>
<organism evidence="5 6">
    <name type="scientific">Levilactobacillus paucivorans</name>
    <dbReference type="NCBI Taxonomy" id="616990"/>
    <lineage>
        <taxon>Bacteria</taxon>
        <taxon>Bacillati</taxon>
        <taxon>Bacillota</taxon>
        <taxon>Bacilli</taxon>
        <taxon>Lactobacillales</taxon>
        <taxon>Lactobacillaceae</taxon>
        <taxon>Levilactobacillus</taxon>
    </lineage>
</organism>
<dbReference type="InterPro" id="IPR011889">
    <property type="entry name" value="Liste_lipo_26"/>
</dbReference>
<keyword evidence="1" id="KW-0677">Repeat</keyword>
<evidence type="ECO:0000313" key="5">
    <source>
        <dbReference type="EMBL" id="KRO05066.1"/>
    </source>
</evidence>
<keyword evidence="6" id="KW-1185">Reference proteome</keyword>
<keyword evidence="2" id="KW-0732">Signal</keyword>
<dbReference type="Pfam" id="PF06458">
    <property type="entry name" value="MucBP"/>
    <property type="match status" value="1"/>
</dbReference>
<dbReference type="InterPro" id="IPR005046">
    <property type="entry name" value="DUF285"/>
</dbReference>
<evidence type="ECO:0000256" key="1">
    <source>
        <dbReference type="ARBA" id="ARBA00022737"/>
    </source>
</evidence>
<dbReference type="AlphaFoldDB" id="A0A0R2M419"/>
<feature type="signal peptide" evidence="2">
    <location>
        <begin position="1"/>
        <end position="25"/>
    </location>
</feature>
<sequence>MKKWQATLLFTSLVLGITQPIAVLATPNSQPTVTAQAATTQSEATQSDTTKGDVVAEGDYGVHWYLTAAGELHLGAGTLKDTPIPPTTGDGSNNGQLSTQIAEAQGITNPKLPQLQEVGAQVTRVVLDGPVATSANAVNLFAQFGHVSEYVNLDKLDTSAATSMKGMFYSDQAYVDPEDNETKNGNNVLTALDVSHFDTSHVTDMTNMFTQLRKVSSYNLSSFNTDQVTNAGSMFFGNSSLKSLDMSHLTFANLKVAAFMFSGSDLEVLRLDSFAPPANFTGWAMFGGKSTLQQLTLGPKTTLTGDTYLNDANTIEDEAFLDKWQAVGSGKVKNPLGDKYDTGRAVTTLYAGENKPSAVETYVWEPVEREVDPTPAPVEQGQPVTVKHLDTKGKRLAADQVLTGNVGEVYKAECLAINGHKLHKVAGDAKGTFTSTPTTVTFHYIPHQTTGGESDGSVPVNGVVYAKKTINLHSNKNFTDKTPKATYHKQKRANRPVFAVTGYATSKQGYKRYKVRDVNQNSKTAGKTGYITAKYEYVSSAYYILNQKKVKVLGAKGINGYKQKNLKDKVRHYKKGQTLKIKRIISNNKITRFQLTNGQYVTGNKKLVIAE</sequence>
<dbReference type="InterPro" id="IPR032675">
    <property type="entry name" value="LRR_dom_sf"/>
</dbReference>
<dbReference type="Gene3D" id="3.10.20.320">
    <property type="entry name" value="Putative peptidoglycan bound protein (lpxtg motif)"/>
    <property type="match status" value="1"/>
</dbReference>
<dbReference type="Gene3D" id="3.80.10.10">
    <property type="entry name" value="Ribonuclease Inhibitor"/>
    <property type="match status" value="1"/>
</dbReference>
<feature type="domain" description="MucBP" evidence="3">
    <location>
        <begin position="383"/>
        <end position="444"/>
    </location>
</feature>
<dbReference type="Proteomes" id="UP000051906">
    <property type="component" value="Unassembled WGS sequence"/>
</dbReference>
<evidence type="ECO:0000256" key="2">
    <source>
        <dbReference type="SAM" id="SignalP"/>
    </source>
</evidence>
<dbReference type="STRING" id="616990.IV54_GL000458"/>
<dbReference type="Pfam" id="PF03382">
    <property type="entry name" value="DUF285"/>
    <property type="match status" value="1"/>
</dbReference>
<proteinExistence type="predicted"/>
<dbReference type="InterPro" id="IPR044081">
    <property type="entry name" value="DUF5776"/>
</dbReference>
<evidence type="ECO:0000313" key="6">
    <source>
        <dbReference type="Proteomes" id="UP000051906"/>
    </source>
</evidence>
<feature type="chain" id="PRO_5038567172" description="BspA family leucine-rich repeat surface protein" evidence="2">
    <location>
        <begin position="26"/>
        <end position="611"/>
    </location>
</feature>
<comment type="caution">
    <text evidence="5">The sequence shown here is derived from an EMBL/GenBank/DDBJ whole genome shotgun (WGS) entry which is preliminary data.</text>
</comment>
<accession>A0A0R2M419</accession>
<dbReference type="Pfam" id="PF19087">
    <property type="entry name" value="DUF5776"/>
    <property type="match status" value="1"/>
</dbReference>
<dbReference type="NCBIfam" id="TIGR02167">
    <property type="entry name" value="Liste_lipo_26"/>
    <property type="match status" value="1"/>
</dbReference>